<organism evidence="1 2">
    <name type="scientific">Archangium gephyra</name>
    <dbReference type="NCBI Taxonomy" id="48"/>
    <lineage>
        <taxon>Bacteria</taxon>
        <taxon>Pseudomonadati</taxon>
        <taxon>Myxococcota</taxon>
        <taxon>Myxococcia</taxon>
        <taxon>Myxococcales</taxon>
        <taxon>Cystobacterineae</taxon>
        <taxon>Archangiaceae</taxon>
        <taxon>Archangium</taxon>
    </lineage>
</organism>
<proteinExistence type="predicted"/>
<gene>
    <name evidence="1" type="ORF">AA314_08913</name>
</gene>
<dbReference type="AlphaFoldDB" id="A0AAC8TIE6"/>
<dbReference type="InterPro" id="IPR011751">
    <property type="entry name" value="Mxa_paralog_2265"/>
</dbReference>
<sequence length="216" mass="23932">MELGPIVRGLSLGLESSAAEPPEDFWARDLAQRVALATPSDTAWGVFLRGTLEAIRVLGDEGLVRRCLEICGHEQPVEFFRYPVRWRLQMLSLCLEALAARHGGSVKALRLVGRQGMSNFLCSHAGTLLLKLAGSDRKRVLEGAPAGFRMGLSYGKHVTRWLGPACFHWSMEREFMPLPLMEGVLQVLVESTGARNVRVVGRQTGALDSQYELSWE</sequence>
<reference evidence="1 2" key="1">
    <citation type="submission" date="2015-05" db="EMBL/GenBank/DDBJ databases">
        <title>Genome assembly of Archangium gephyra DSM 2261.</title>
        <authorList>
            <person name="Sharma G."/>
            <person name="Subramanian S."/>
        </authorList>
    </citation>
    <scope>NUCLEOTIDE SEQUENCE [LARGE SCALE GENOMIC DNA]</scope>
    <source>
        <strain evidence="1 2">DSM 2261</strain>
    </source>
</reference>
<accession>A0AAC8TIE6</accession>
<evidence type="ECO:0000313" key="2">
    <source>
        <dbReference type="Proteomes" id="UP000035579"/>
    </source>
</evidence>
<evidence type="ECO:0000313" key="1">
    <source>
        <dbReference type="EMBL" id="AKJ07287.1"/>
    </source>
</evidence>
<evidence type="ECO:0008006" key="3">
    <source>
        <dbReference type="Google" id="ProtNLM"/>
    </source>
</evidence>
<name>A0AAC8TIE6_9BACT</name>
<dbReference type="EMBL" id="CP011509">
    <property type="protein sequence ID" value="AKJ07287.1"/>
    <property type="molecule type" value="Genomic_DNA"/>
</dbReference>
<dbReference type="KEGG" id="age:AA314_08913"/>
<dbReference type="Pfam" id="PF09536">
    <property type="entry name" value="DUF2378"/>
    <property type="match status" value="1"/>
</dbReference>
<dbReference type="Proteomes" id="UP000035579">
    <property type="component" value="Chromosome"/>
</dbReference>
<dbReference type="NCBIfam" id="TIGR02265">
    <property type="entry name" value="Mxa_TIGR02265"/>
    <property type="match status" value="1"/>
</dbReference>
<protein>
    <recommendedName>
        <fullName evidence="3">TIGR02265 family protein</fullName>
    </recommendedName>
</protein>